<keyword evidence="1" id="KW-1133">Transmembrane helix</keyword>
<protein>
    <submittedName>
        <fullName evidence="2">Uncharacterized protein</fullName>
    </submittedName>
</protein>
<keyword evidence="3" id="KW-1185">Reference proteome</keyword>
<sequence length="92" mass="9666">MSALEPTDPARPGGTPGIMIMILGAATTVLGPLFGLLAGSMAGSPDPNSTGQLFQYFVIGLFVGAVGVVIISLGFVRYRRWSRGQKEEARAR</sequence>
<accession>A0A3M0G8J5</accession>
<evidence type="ECO:0000313" key="2">
    <source>
        <dbReference type="EMBL" id="RMB61295.1"/>
    </source>
</evidence>
<keyword evidence="1" id="KW-0812">Transmembrane</keyword>
<keyword evidence="1" id="KW-0472">Membrane</keyword>
<gene>
    <name evidence="2" type="ORF">EAX62_01085</name>
</gene>
<evidence type="ECO:0000313" key="3">
    <source>
        <dbReference type="Proteomes" id="UP000275256"/>
    </source>
</evidence>
<proteinExistence type="predicted"/>
<reference evidence="2 3" key="1">
    <citation type="submission" date="2018-10" db="EMBL/GenBank/DDBJ databases">
        <title>Tessaracoccus antarcticuss sp. nov., isolated from sediment.</title>
        <authorList>
            <person name="Zhou L.Y."/>
            <person name="Du Z.J."/>
        </authorList>
    </citation>
    <scope>NUCLEOTIDE SEQUENCE [LARGE SCALE GENOMIC DNA]</scope>
    <source>
        <strain evidence="2 3">JDX10</strain>
    </source>
</reference>
<dbReference type="RefSeq" id="WP_121899842.1">
    <property type="nucleotide sequence ID" value="NZ_REFW01000001.1"/>
</dbReference>
<feature type="transmembrane region" description="Helical" evidence="1">
    <location>
        <begin position="20"/>
        <end position="41"/>
    </location>
</feature>
<evidence type="ECO:0000256" key="1">
    <source>
        <dbReference type="SAM" id="Phobius"/>
    </source>
</evidence>
<name>A0A3M0G8J5_9ACTN</name>
<organism evidence="2 3">
    <name type="scientific">Tessaracoccus antarcticus</name>
    <dbReference type="NCBI Taxonomy" id="2479848"/>
    <lineage>
        <taxon>Bacteria</taxon>
        <taxon>Bacillati</taxon>
        <taxon>Actinomycetota</taxon>
        <taxon>Actinomycetes</taxon>
        <taxon>Propionibacteriales</taxon>
        <taxon>Propionibacteriaceae</taxon>
        <taxon>Tessaracoccus</taxon>
    </lineage>
</organism>
<comment type="caution">
    <text evidence="2">The sequence shown here is derived from an EMBL/GenBank/DDBJ whole genome shotgun (WGS) entry which is preliminary data.</text>
</comment>
<feature type="transmembrane region" description="Helical" evidence="1">
    <location>
        <begin position="53"/>
        <end position="76"/>
    </location>
</feature>
<dbReference type="EMBL" id="REFW01000001">
    <property type="protein sequence ID" value="RMB61295.1"/>
    <property type="molecule type" value="Genomic_DNA"/>
</dbReference>
<dbReference type="AlphaFoldDB" id="A0A3M0G8J5"/>
<dbReference type="Proteomes" id="UP000275256">
    <property type="component" value="Unassembled WGS sequence"/>
</dbReference>